<keyword evidence="2" id="KW-1185">Reference proteome</keyword>
<dbReference type="EMBL" id="ML170184">
    <property type="protein sequence ID" value="TDL20877.1"/>
    <property type="molecule type" value="Genomic_DNA"/>
</dbReference>
<accession>A0A4Y7PZP9</accession>
<name>A0A4Y7PZP9_9AGAM</name>
<dbReference type="VEuPathDB" id="FungiDB:BD410DRAFT_790212"/>
<evidence type="ECO:0000313" key="1">
    <source>
        <dbReference type="EMBL" id="TDL20877.1"/>
    </source>
</evidence>
<dbReference type="STRING" id="50990.A0A4Y7PZP9"/>
<dbReference type="AlphaFoldDB" id="A0A4Y7PZP9"/>
<sequence length="268" mass="29901">MSKLLRSALSGSDWKQNELKAYNILVQTEDAQTFFNRELLSIDHLDPNLLSTEETNITDNFAPPTAKFLAYLDRALRSYPGEESEIDDLVRSLLNITGYDEAGTTLRTRCNIKLAICGETNRSAKTDVCLEHVSSMILLLVHEDKTISGTDPEPQVIAEAIASFQENNAKREDSGQDVLDAMTVPCVTMVGTQAGPVFYKVPVTMELSECVRAGTYPKNATVVTRCAPPKHQPLAGMEDPDNRRIILQYYTTFREVAKQCWSQFIANM</sequence>
<evidence type="ECO:0000313" key="2">
    <source>
        <dbReference type="Proteomes" id="UP000294933"/>
    </source>
</evidence>
<proteinExistence type="predicted"/>
<dbReference type="Proteomes" id="UP000294933">
    <property type="component" value="Unassembled WGS sequence"/>
</dbReference>
<reference evidence="1 2" key="1">
    <citation type="submission" date="2018-06" db="EMBL/GenBank/DDBJ databases">
        <title>A transcriptomic atlas of mushroom development highlights an independent origin of complex multicellularity.</title>
        <authorList>
            <consortium name="DOE Joint Genome Institute"/>
            <person name="Krizsan K."/>
            <person name="Almasi E."/>
            <person name="Merenyi Z."/>
            <person name="Sahu N."/>
            <person name="Viragh M."/>
            <person name="Koszo T."/>
            <person name="Mondo S."/>
            <person name="Kiss B."/>
            <person name="Balint B."/>
            <person name="Kues U."/>
            <person name="Barry K."/>
            <person name="Hegedus J.C."/>
            <person name="Henrissat B."/>
            <person name="Johnson J."/>
            <person name="Lipzen A."/>
            <person name="Ohm R."/>
            <person name="Nagy I."/>
            <person name="Pangilinan J."/>
            <person name="Yan J."/>
            <person name="Xiong Y."/>
            <person name="Grigoriev I.V."/>
            <person name="Hibbett D.S."/>
            <person name="Nagy L.G."/>
        </authorList>
    </citation>
    <scope>NUCLEOTIDE SEQUENCE [LARGE SCALE GENOMIC DNA]</scope>
    <source>
        <strain evidence="1 2">SZMC22713</strain>
    </source>
</reference>
<protein>
    <submittedName>
        <fullName evidence="1">Uncharacterized protein</fullName>
    </submittedName>
</protein>
<organism evidence="1 2">
    <name type="scientific">Rickenella mellea</name>
    <dbReference type="NCBI Taxonomy" id="50990"/>
    <lineage>
        <taxon>Eukaryota</taxon>
        <taxon>Fungi</taxon>
        <taxon>Dikarya</taxon>
        <taxon>Basidiomycota</taxon>
        <taxon>Agaricomycotina</taxon>
        <taxon>Agaricomycetes</taxon>
        <taxon>Hymenochaetales</taxon>
        <taxon>Rickenellaceae</taxon>
        <taxon>Rickenella</taxon>
    </lineage>
</organism>
<dbReference type="OrthoDB" id="3253976at2759"/>
<gene>
    <name evidence="1" type="ORF">BD410DRAFT_790212</name>
</gene>